<keyword evidence="3" id="KW-1185">Reference proteome</keyword>
<organism evidence="2 3">
    <name type="scientific">Steinernema carpocapsae</name>
    <name type="common">Entomopathogenic nematode</name>
    <dbReference type="NCBI Taxonomy" id="34508"/>
    <lineage>
        <taxon>Eukaryota</taxon>
        <taxon>Metazoa</taxon>
        <taxon>Ecdysozoa</taxon>
        <taxon>Nematoda</taxon>
        <taxon>Chromadorea</taxon>
        <taxon>Rhabditida</taxon>
        <taxon>Tylenchina</taxon>
        <taxon>Panagrolaimomorpha</taxon>
        <taxon>Strongyloidoidea</taxon>
        <taxon>Steinernematidae</taxon>
        <taxon>Steinernema</taxon>
    </lineage>
</organism>
<keyword evidence="1" id="KW-0812">Transmembrane</keyword>
<reference evidence="2 3" key="1">
    <citation type="journal article" date="2015" name="Genome Biol.">
        <title>Comparative genomics of Steinernema reveals deeply conserved gene regulatory networks.</title>
        <authorList>
            <person name="Dillman A.R."/>
            <person name="Macchietto M."/>
            <person name="Porter C.F."/>
            <person name="Rogers A."/>
            <person name="Williams B."/>
            <person name="Antoshechkin I."/>
            <person name="Lee M.M."/>
            <person name="Goodwin Z."/>
            <person name="Lu X."/>
            <person name="Lewis E.E."/>
            <person name="Goodrich-Blair H."/>
            <person name="Stock S.P."/>
            <person name="Adams B.J."/>
            <person name="Sternberg P.W."/>
            <person name="Mortazavi A."/>
        </authorList>
    </citation>
    <scope>NUCLEOTIDE SEQUENCE [LARGE SCALE GENOMIC DNA]</scope>
    <source>
        <strain evidence="2 3">ALL</strain>
    </source>
</reference>
<evidence type="ECO:0000256" key="1">
    <source>
        <dbReference type="SAM" id="Phobius"/>
    </source>
</evidence>
<protein>
    <submittedName>
        <fullName evidence="2">Uncharacterized protein</fullName>
    </submittedName>
</protein>
<name>A0A4U5NA63_STECR</name>
<sequence length="77" mass="8480">MTTLTVIVVVNNSSSTALVMNAFAINLLLVTHVNNALALIFFNPEVRVRFTSKIGPPAITPYNKESNGTAVRLDEYW</sequence>
<gene>
    <name evidence="2" type="ORF">L596_014015</name>
</gene>
<dbReference type="Proteomes" id="UP000298663">
    <property type="component" value="Unassembled WGS sequence"/>
</dbReference>
<comment type="caution">
    <text evidence="2">The sequence shown here is derived from an EMBL/GenBank/DDBJ whole genome shotgun (WGS) entry which is preliminary data.</text>
</comment>
<feature type="transmembrane region" description="Helical" evidence="1">
    <location>
        <begin position="20"/>
        <end position="42"/>
    </location>
</feature>
<evidence type="ECO:0000313" key="3">
    <source>
        <dbReference type="Proteomes" id="UP000298663"/>
    </source>
</evidence>
<dbReference type="OrthoDB" id="9444602at2759"/>
<keyword evidence="1" id="KW-0472">Membrane</keyword>
<dbReference type="AlphaFoldDB" id="A0A4U5NA63"/>
<accession>A0A4U5NA63</accession>
<evidence type="ECO:0000313" key="2">
    <source>
        <dbReference type="EMBL" id="TKR79856.1"/>
    </source>
</evidence>
<reference evidence="2 3" key="2">
    <citation type="journal article" date="2019" name="G3 (Bethesda)">
        <title>Hybrid Assembly of the Genome of the Entomopathogenic Nematode Steinernema carpocapsae Identifies the X-Chromosome.</title>
        <authorList>
            <person name="Serra L."/>
            <person name="Macchietto M."/>
            <person name="Macias-Munoz A."/>
            <person name="McGill C.J."/>
            <person name="Rodriguez I.M."/>
            <person name="Rodriguez B."/>
            <person name="Murad R."/>
            <person name="Mortazavi A."/>
        </authorList>
    </citation>
    <scope>NUCLEOTIDE SEQUENCE [LARGE SCALE GENOMIC DNA]</scope>
    <source>
        <strain evidence="2 3">ALL</strain>
    </source>
</reference>
<proteinExistence type="predicted"/>
<dbReference type="EMBL" id="AZBU02000004">
    <property type="protein sequence ID" value="TKR79856.1"/>
    <property type="molecule type" value="Genomic_DNA"/>
</dbReference>
<keyword evidence="1" id="KW-1133">Transmembrane helix</keyword>